<dbReference type="GO" id="GO:0005829">
    <property type="term" value="C:cytosol"/>
    <property type="evidence" value="ECO:0007669"/>
    <property type="project" value="TreeGrafter"/>
</dbReference>
<feature type="domain" description="NADP-dependent oxidoreductase" evidence="1">
    <location>
        <begin position="17"/>
        <end position="334"/>
    </location>
</feature>
<dbReference type="OrthoDB" id="9773828at2"/>
<dbReference type="Gene3D" id="3.20.20.100">
    <property type="entry name" value="NADP-dependent oxidoreductase domain"/>
    <property type="match status" value="1"/>
</dbReference>
<dbReference type="Pfam" id="PF00248">
    <property type="entry name" value="Aldo_ket_red"/>
    <property type="match status" value="1"/>
</dbReference>
<protein>
    <submittedName>
        <fullName evidence="2">Aldo/keto reductase</fullName>
    </submittedName>
</protein>
<dbReference type="RefSeq" id="WP_130140994.1">
    <property type="nucleotide sequence ID" value="NZ_SGIT01000001.1"/>
</dbReference>
<gene>
    <name evidence="2" type="ORF">EWE74_08275</name>
</gene>
<dbReference type="CDD" id="cd19152">
    <property type="entry name" value="AKR_AKR15A"/>
    <property type="match status" value="1"/>
</dbReference>
<dbReference type="PANTHER" id="PTHR42686">
    <property type="entry name" value="GH17980P-RELATED"/>
    <property type="match status" value="1"/>
</dbReference>
<accession>A0A4Q6XS54</accession>
<evidence type="ECO:0000259" key="1">
    <source>
        <dbReference type="Pfam" id="PF00248"/>
    </source>
</evidence>
<keyword evidence="3" id="KW-1185">Reference proteome</keyword>
<dbReference type="InterPro" id="IPR036812">
    <property type="entry name" value="NAD(P)_OxRdtase_dom_sf"/>
</dbReference>
<evidence type="ECO:0000313" key="3">
    <source>
        <dbReference type="Proteomes" id="UP000292855"/>
    </source>
</evidence>
<dbReference type="AlphaFoldDB" id="A0A4Q6XS54"/>
<organism evidence="2 3">
    <name type="scientific">Sphingobacterium corticibacterium</name>
    <dbReference type="NCBI Taxonomy" id="2484746"/>
    <lineage>
        <taxon>Bacteria</taxon>
        <taxon>Pseudomonadati</taxon>
        <taxon>Bacteroidota</taxon>
        <taxon>Sphingobacteriia</taxon>
        <taxon>Sphingobacteriales</taxon>
        <taxon>Sphingobacteriaceae</taxon>
        <taxon>Sphingobacterium</taxon>
    </lineage>
</organism>
<dbReference type="InterPro" id="IPR023210">
    <property type="entry name" value="NADP_OxRdtase_dom"/>
</dbReference>
<dbReference type="GO" id="GO:0016491">
    <property type="term" value="F:oxidoreductase activity"/>
    <property type="evidence" value="ECO:0007669"/>
    <property type="project" value="InterPro"/>
</dbReference>
<sequence length="340" mass="37317">MENSNKRPNLGHQLPPVVFGTSGLGNLYVELPFEEKLAIVGECIKHAPGKAVFDTAGKYGAGLSLESIGESLRQLGVPPSDVLISNKLGWYQVPLTTMEPTFEPGVWKGLKNDAVQKISYEGILACFHQGNALLGDYTAQLVSVHDPDEYLATASSPKEEEELYRDILDAYRALAELKADGKVLGIGVGAKNWKIIQRIANDVVLDWAMIANSLTVHSHPKALVDFIEELGEKGVAVINSAVFNGGFLVGSDYYNYQLIDRNTEEGSVLYAWRDKFWALCAKFDILPAEACFNFGFNITGVRSVALNTTKSEKVRINAAMAMKDIPADFWRAMRKEGLIA</sequence>
<dbReference type="Proteomes" id="UP000292855">
    <property type="component" value="Unassembled WGS sequence"/>
</dbReference>
<proteinExistence type="predicted"/>
<dbReference type="SUPFAM" id="SSF51430">
    <property type="entry name" value="NAD(P)-linked oxidoreductase"/>
    <property type="match status" value="1"/>
</dbReference>
<dbReference type="EMBL" id="SGIT01000001">
    <property type="protein sequence ID" value="RZF62771.1"/>
    <property type="molecule type" value="Genomic_DNA"/>
</dbReference>
<comment type="caution">
    <text evidence="2">The sequence shown here is derived from an EMBL/GenBank/DDBJ whole genome shotgun (WGS) entry which is preliminary data.</text>
</comment>
<reference evidence="2 3" key="1">
    <citation type="submission" date="2019-02" db="EMBL/GenBank/DDBJ databases">
        <authorList>
            <person name="Li Y."/>
        </authorList>
    </citation>
    <scope>NUCLEOTIDE SEQUENCE [LARGE SCALE GENOMIC DNA]</scope>
    <source>
        <strain evidence="2 3">30C10-4-7</strain>
    </source>
</reference>
<dbReference type="InterPro" id="IPR020471">
    <property type="entry name" value="AKR"/>
</dbReference>
<evidence type="ECO:0000313" key="2">
    <source>
        <dbReference type="EMBL" id="RZF62771.1"/>
    </source>
</evidence>
<dbReference type="PANTHER" id="PTHR42686:SF1">
    <property type="entry name" value="GH17980P-RELATED"/>
    <property type="match status" value="1"/>
</dbReference>
<name>A0A4Q6XS54_9SPHI</name>